<dbReference type="RefSeq" id="WP_063555355.1">
    <property type="nucleotide sequence ID" value="NZ_LITT01000018.1"/>
</dbReference>
<evidence type="ECO:0000313" key="2">
    <source>
        <dbReference type="Proteomes" id="UP000077407"/>
    </source>
</evidence>
<name>A0A168PPI3_9CLOT</name>
<gene>
    <name evidence="1" type="ORF">WY13_01868</name>
</gene>
<dbReference type="Proteomes" id="UP000077407">
    <property type="component" value="Unassembled WGS sequence"/>
</dbReference>
<reference evidence="1 2" key="1">
    <citation type="journal article" date="2015" name="Biotechnol. Bioeng.">
        <title>Genome sequence and phenotypic characterization of Caulobacter segnis.</title>
        <authorList>
            <person name="Patel S."/>
            <person name="Fletcher B."/>
            <person name="Scott D.C."/>
            <person name="Ely B."/>
        </authorList>
    </citation>
    <scope>NUCLEOTIDE SEQUENCE [LARGE SCALE GENOMIC DNA]</scope>
    <source>
        <strain evidence="1 2">ERI-2</strain>
    </source>
</reference>
<organism evidence="1 2">
    <name type="scientific">Clostridium ljungdahlii</name>
    <dbReference type="NCBI Taxonomy" id="1538"/>
    <lineage>
        <taxon>Bacteria</taxon>
        <taxon>Bacillati</taxon>
        <taxon>Bacillota</taxon>
        <taxon>Clostridia</taxon>
        <taxon>Eubacteriales</taxon>
        <taxon>Clostridiaceae</taxon>
        <taxon>Clostridium</taxon>
    </lineage>
</organism>
<proteinExistence type="predicted"/>
<comment type="caution">
    <text evidence="1">The sequence shown here is derived from an EMBL/GenBank/DDBJ whole genome shotgun (WGS) entry which is preliminary data.</text>
</comment>
<protein>
    <submittedName>
        <fullName evidence="1">Uncharacterized protein</fullName>
    </submittedName>
</protein>
<dbReference type="EMBL" id="LITT01000018">
    <property type="protein sequence ID" value="OAA88003.1"/>
    <property type="molecule type" value="Genomic_DNA"/>
</dbReference>
<dbReference type="PATRIC" id="fig|1538.10.peg.2310"/>
<evidence type="ECO:0000313" key="1">
    <source>
        <dbReference type="EMBL" id="OAA88003.1"/>
    </source>
</evidence>
<dbReference type="OrthoDB" id="1932269at2"/>
<dbReference type="AlphaFoldDB" id="A0A168PPI3"/>
<accession>A0A168PPI3</accession>
<sequence length="107" mass="12523">MKKFIILFISILLTITIVEKVYVSYKCRDINYAVKNYFTTGIFNKYKLCNMGDINMYFSNGTVAFIKVSGMSAKMPYEKLEYTVFIQKNTRGVWKIKKVYPAQITLK</sequence>